<gene>
    <name evidence="3" type="ordered locus">AciX8_0385</name>
</gene>
<comment type="similarity">
    <text evidence="1">Belongs to the UPF0502 family.</text>
</comment>
<dbReference type="HAMAP" id="MF_01584">
    <property type="entry name" value="UPF0502"/>
    <property type="match status" value="1"/>
</dbReference>
<evidence type="ECO:0000256" key="1">
    <source>
        <dbReference type="HAMAP-Rule" id="MF_01584"/>
    </source>
</evidence>
<proteinExistence type="inferred from homology"/>
<dbReference type="EMBL" id="CP003130">
    <property type="protein sequence ID" value="AEU34740.1"/>
    <property type="molecule type" value="Genomic_DNA"/>
</dbReference>
<dbReference type="RefSeq" id="WP_014263624.1">
    <property type="nucleotide sequence ID" value="NC_016631.1"/>
</dbReference>
<evidence type="ECO:0000313" key="3">
    <source>
        <dbReference type="EMBL" id="AEU34740.1"/>
    </source>
</evidence>
<feature type="coiled-coil region" evidence="2">
    <location>
        <begin position="178"/>
        <end position="205"/>
    </location>
</feature>
<dbReference type="Gene3D" id="1.10.10.10">
    <property type="entry name" value="Winged helix-like DNA-binding domain superfamily/Winged helix DNA-binding domain"/>
    <property type="match status" value="2"/>
</dbReference>
<dbReference type="Proteomes" id="UP000007113">
    <property type="component" value="Chromosome"/>
</dbReference>
<keyword evidence="4" id="KW-1185">Reference proteome</keyword>
<dbReference type="SUPFAM" id="SSF46785">
    <property type="entry name" value="Winged helix' DNA-binding domain"/>
    <property type="match status" value="2"/>
</dbReference>
<dbReference type="KEGG" id="gma:AciX8_0385"/>
<organism evidence="3 4">
    <name type="scientific">Granulicella mallensis (strain ATCC BAA-1857 / DSM 23137 / MP5ACTX8)</name>
    <dbReference type="NCBI Taxonomy" id="682795"/>
    <lineage>
        <taxon>Bacteria</taxon>
        <taxon>Pseudomonadati</taxon>
        <taxon>Acidobacteriota</taxon>
        <taxon>Terriglobia</taxon>
        <taxon>Terriglobales</taxon>
        <taxon>Acidobacteriaceae</taxon>
        <taxon>Granulicella</taxon>
    </lineage>
</organism>
<dbReference type="AlphaFoldDB" id="G8P1K1"/>
<evidence type="ECO:0000313" key="4">
    <source>
        <dbReference type="Proteomes" id="UP000007113"/>
    </source>
</evidence>
<sequence length="211" mass="23500">MVELNVVEARVLGALMEKEITTPEYYPLSLNALVNACNQKSSRDPVMELGEADVRTALFDLEGLGLVRTLADTRVSKFENRTRDGLNLRRDEFAVICLLLLRGPQTSAELRARAERLYSFDDNAAVIATLERLATREEPLTVSLQRQPGAREVRWAHLLSGAVSEATVFTPRENEAPHANLSQRVEELEKLVRSLEERLTALEGSGTVGQE</sequence>
<dbReference type="eggNOG" id="COG3132">
    <property type="taxonomic scope" value="Bacteria"/>
</dbReference>
<dbReference type="PANTHER" id="PTHR38768:SF1">
    <property type="entry name" value="UPF0502 PROTEIN YCEH"/>
    <property type="match status" value="1"/>
</dbReference>
<dbReference type="InterPro" id="IPR007432">
    <property type="entry name" value="DUF480"/>
</dbReference>
<dbReference type="InterPro" id="IPR036390">
    <property type="entry name" value="WH_DNA-bd_sf"/>
</dbReference>
<reference evidence="3 4" key="1">
    <citation type="submission" date="2011-11" db="EMBL/GenBank/DDBJ databases">
        <title>Complete sequence of Granulicella mallensis MP5ACTX8.</title>
        <authorList>
            <consortium name="US DOE Joint Genome Institute"/>
            <person name="Lucas S."/>
            <person name="Copeland A."/>
            <person name="Lapidus A."/>
            <person name="Cheng J.-F."/>
            <person name="Goodwin L."/>
            <person name="Pitluck S."/>
            <person name="Peters L."/>
            <person name="Lu M."/>
            <person name="Detter J.C."/>
            <person name="Han C."/>
            <person name="Tapia R."/>
            <person name="Land M."/>
            <person name="Hauser L."/>
            <person name="Kyrpides N."/>
            <person name="Ivanova N."/>
            <person name="Mikhailova N."/>
            <person name="Pagani I."/>
            <person name="Rawat S."/>
            <person name="Mannisto M."/>
            <person name="Haggblom M."/>
            <person name="Woyke T."/>
        </authorList>
    </citation>
    <scope>NUCLEOTIDE SEQUENCE [LARGE SCALE GENOMIC DNA]</scope>
    <source>
        <strain evidence="4">ATCC BAA-1857 / DSM 23137 / MP5ACTX8</strain>
    </source>
</reference>
<dbReference type="Pfam" id="PF04337">
    <property type="entry name" value="DUF480"/>
    <property type="match status" value="1"/>
</dbReference>
<dbReference type="PANTHER" id="PTHR38768">
    <property type="entry name" value="UPF0502 PROTEIN YCEH"/>
    <property type="match status" value="1"/>
</dbReference>
<dbReference type="InterPro" id="IPR036388">
    <property type="entry name" value="WH-like_DNA-bd_sf"/>
</dbReference>
<protein>
    <submittedName>
        <fullName evidence="3">Uncharacterized protein</fullName>
    </submittedName>
</protein>
<accession>G8P1K1</accession>
<dbReference type="HOGENOM" id="CLU_057831_1_0_0"/>
<dbReference type="OrthoDB" id="9784785at2"/>
<evidence type="ECO:0000256" key="2">
    <source>
        <dbReference type="SAM" id="Coils"/>
    </source>
</evidence>
<keyword evidence="2" id="KW-0175">Coiled coil</keyword>
<name>G8P1K1_GRAMM</name>